<dbReference type="AlphaFoldDB" id="A0A6C0DPI1"/>
<keyword evidence="2" id="KW-0812">Transmembrane</keyword>
<feature type="compositionally biased region" description="Basic residues" evidence="1">
    <location>
        <begin position="88"/>
        <end position="112"/>
    </location>
</feature>
<feature type="transmembrane region" description="Helical" evidence="2">
    <location>
        <begin position="6"/>
        <end position="26"/>
    </location>
</feature>
<organism evidence="3">
    <name type="scientific">viral metagenome</name>
    <dbReference type="NCBI Taxonomy" id="1070528"/>
    <lineage>
        <taxon>unclassified sequences</taxon>
        <taxon>metagenomes</taxon>
        <taxon>organismal metagenomes</taxon>
    </lineage>
</organism>
<evidence type="ECO:0000256" key="2">
    <source>
        <dbReference type="SAM" id="Phobius"/>
    </source>
</evidence>
<reference evidence="3" key="1">
    <citation type="journal article" date="2020" name="Nature">
        <title>Giant virus diversity and host interactions through global metagenomics.</title>
        <authorList>
            <person name="Schulz F."/>
            <person name="Roux S."/>
            <person name="Paez-Espino D."/>
            <person name="Jungbluth S."/>
            <person name="Walsh D.A."/>
            <person name="Denef V.J."/>
            <person name="McMahon K.D."/>
            <person name="Konstantinidis K.T."/>
            <person name="Eloe-Fadrosh E.A."/>
            <person name="Kyrpides N.C."/>
            <person name="Woyke T."/>
        </authorList>
    </citation>
    <scope>NUCLEOTIDE SEQUENCE</scope>
    <source>
        <strain evidence="3">GVMAG-M-3300023174-49</strain>
    </source>
</reference>
<keyword evidence="2" id="KW-1133">Transmembrane helix</keyword>
<accession>A0A6C0DPI1</accession>
<evidence type="ECO:0000256" key="1">
    <source>
        <dbReference type="SAM" id="MobiDB-lite"/>
    </source>
</evidence>
<proteinExistence type="predicted"/>
<keyword evidence="2" id="KW-0472">Membrane</keyword>
<feature type="region of interest" description="Disordered" evidence="1">
    <location>
        <begin position="68"/>
        <end position="112"/>
    </location>
</feature>
<evidence type="ECO:0000313" key="3">
    <source>
        <dbReference type="EMBL" id="QHT18766.1"/>
    </source>
</evidence>
<protein>
    <submittedName>
        <fullName evidence="3">Uncharacterized protein</fullName>
    </submittedName>
</protein>
<sequence>MSSQIIPLSAYICVGLTSIVLSYALISESAEEKTESTFTSMLPSITSAAAPASATAVEASAPPQEGILSSIKESIVGEKPANPIYGGRKTKKRNKNKKSSKSGKKKNHSKHR</sequence>
<dbReference type="EMBL" id="MN739659">
    <property type="protein sequence ID" value="QHT18766.1"/>
    <property type="molecule type" value="Genomic_DNA"/>
</dbReference>
<name>A0A6C0DPI1_9ZZZZ</name>